<reference evidence="2 3" key="1">
    <citation type="submission" date="2019-02" db="EMBL/GenBank/DDBJ databases">
        <title>Genome sequencing of the rare red list fungi Phellinidium pouzarii.</title>
        <authorList>
            <person name="Buettner E."/>
            <person name="Kellner H."/>
        </authorList>
    </citation>
    <scope>NUCLEOTIDE SEQUENCE [LARGE SCALE GENOMIC DNA]</scope>
    <source>
        <strain evidence="2 3">DSM 108285</strain>
    </source>
</reference>
<evidence type="ECO:0000313" key="3">
    <source>
        <dbReference type="Proteomes" id="UP000308199"/>
    </source>
</evidence>
<dbReference type="EMBL" id="SGPK01000289">
    <property type="protein sequence ID" value="THH05068.1"/>
    <property type="molecule type" value="Genomic_DNA"/>
</dbReference>
<comment type="caution">
    <text evidence="2">The sequence shown here is derived from an EMBL/GenBank/DDBJ whole genome shotgun (WGS) entry which is preliminary data.</text>
</comment>
<dbReference type="OrthoDB" id="184880at2759"/>
<protein>
    <recommendedName>
        <fullName evidence="1">Methyltransferase domain-containing protein</fullName>
    </recommendedName>
</protein>
<dbReference type="InterPro" id="IPR029063">
    <property type="entry name" value="SAM-dependent_MTases_sf"/>
</dbReference>
<dbReference type="Gene3D" id="3.40.50.150">
    <property type="entry name" value="Vaccinia Virus protein VP39"/>
    <property type="match status" value="1"/>
</dbReference>
<keyword evidence="3" id="KW-1185">Reference proteome</keyword>
<dbReference type="SUPFAM" id="SSF53335">
    <property type="entry name" value="S-adenosyl-L-methionine-dependent methyltransferases"/>
    <property type="match status" value="1"/>
</dbReference>
<dbReference type="AlphaFoldDB" id="A0A4S4L366"/>
<evidence type="ECO:0000259" key="1">
    <source>
        <dbReference type="Pfam" id="PF13649"/>
    </source>
</evidence>
<dbReference type="InterPro" id="IPR041698">
    <property type="entry name" value="Methyltransf_25"/>
</dbReference>
<accession>A0A4S4L366</accession>
<dbReference type="PANTHER" id="PTHR43591">
    <property type="entry name" value="METHYLTRANSFERASE"/>
    <property type="match status" value="1"/>
</dbReference>
<dbReference type="CDD" id="cd02440">
    <property type="entry name" value="AdoMet_MTases"/>
    <property type="match status" value="1"/>
</dbReference>
<organism evidence="2 3">
    <name type="scientific">Phellinidium pouzarii</name>
    <dbReference type="NCBI Taxonomy" id="167371"/>
    <lineage>
        <taxon>Eukaryota</taxon>
        <taxon>Fungi</taxon>
        <taxon>Dikarya</taxon>
        <taxon>Basidiomycota</taxon>
        <taxon>Agaricomycotina</taxon>
        <taxon>Agaricomycetes</taxon>
        <taxon>Hymenochaetales</taxon>
        <taxon>Hymenochaetaceae</taxon>
        <taxon>Phellinidium</taxon>
    </lineage>
</organism>
<dbReference type="Proteomes" id="UP000308199">
    <property type="component" value="Unassembled WGS sequence"/>
</dbReference>
<name>A0A4S4L366_9AGAM</name>
<sequence>MSSTLDNEPTVSSAVAIPHVSQRSFHNYPGAAYVLPADEQEIERLRQQHNIWKTAFNGKILLPPFKPQSSYFVLDSGSGPAAFLLDLCSQLAQTSVLHGIDIEKRLFPLSHPSNVSFSIASVTSLPDEWTSKFDFVHQRLLFFALKRTEWTLAMDQIHRVLSPGGWVQFGEYGYWHSGPINEKYRQMQNALAESRGFDAKICADLPRLLQKAGFINVTVEKRTVPLGAWAGQVGVDSRNNFISVFAGLKMAVLKAGGLGFVETEEDFDGFTVALQKEWDETEGSEIEFHIVYAQRPN</sequence>
<gene>
    <name evidence="2" type="ORF">EW145_g5068</name>
</gene>
<proteinExistence type="predicted"/>
<dbReference type="Pfam" id="PF13649">
    <property type="entry name" value="Methyltransf_25"/>
    <property type="match status" value="1"/>
</dbReference>
<feature type="domain" description="Methyltransferase" evidence="1">
    <location>
        <begin position="73"/>
        <end position="165"/>
    </location>
</feature>
<evidence type="ECO:0000313" key="2">
    <source>
        <dbReference type="EMBL" id="THH05068.1"/>
    </source>
</evidence>